<dbReference type="InterPro" id="IPR008271">
    <property type="entry name" value="Ser/Thr_kinase_AS"/>
</dbReference>
<comment type="caution">
    <text evidence="17">The sequence shown here is derived from an EMBL/GenBank/DDBJ whole genome shotgun (WGS) entry which is preliminary data.</text>
</comment>
<dbReference type="InterPro" id="IPR014710">
    <property type="entry name" value="RmlC-like_jellyroll"/>
</dbReference>
<evidence type="ECO:0000256" key="2">
    <source>
        <dbReference type="ARBA" id="ARBA00022490"/>
    </source>
</evidence>
<evidence type="ECO:0000259" key="15">
    <source>
        <dbReference type="PROSITE" id="PS50011"/>
    </source>
</evidence>
<feature type="domain" description="Cyclic nucleotide-binding" evidence="16">
    <location>
        <begin position="467"/>
        <end position="566"/>
    </location>
</feature>
<gene>
    <name evidence="17" type="ORF">PCOR1329_LOCUS31173</name>
</gene>
<dbReference type="PROSITE" id="PS50042">
    <property type="entry name" value="CNMP_BINDING_3"/>
    <property type="match status" value="3"/>
</dbReference>
<dbReference type="InterPro" id="IPR000719">
    <property type="entry name" value="Prot_kinase_dom"/>
</dbReference>
<keyword evidence="10" id="KW-0460">Magnesium</keyword>
<dbReference type="PROSITE" id="PS00888">
    <property type="entry name" value="CNMP_BINDING_1"/>
    <property type="match status" value="1"/>
</dbReference>
<dbReference type="PANTHER" id="PTHR24353">
    <property type="entry name" value="CYCLIC NUCLEOTIDE-DEPENDENT PROTEIN KINASE"/>
    <property type="match status" value="1"/>
</dbReference>
<keyword evidence="3" id="KW-0723">Serine/threonine-protein kinase</keyword>
<evidence type="ECO:0000256" key="7">
    <source>
        <dbReference type="ARBA" id="ARBA00022741"/>
    </source>
</evidence>
<dbReference type="CDD" id="cd00038">
    <property type="entry name" value="CAP_ED"/>
    <property type="match status" value="2"/>
</dbReference>
<organism evidence="17 18">
    <name type="scientific">Prorocentrum cordatum</name>
    <dbReference type="NCBI Taxonomy" id="2364126"/>
    <lineage>
        <taxon>Eukaryota</taxon>
        <taxon>Sar</taxon>
        <taxon>Alveolata</taxon>
        <taxon>Dinophyceae</taxon>
        <taxon>Prorocentrales</taxon>
        <taxon>Prorocentraceae</taxon>
        <taxon>Prorocentrum</taxon>
    </lineage>
</organism>
<comment type="cofactor">
    <cofactor evidence="1">
        <name>Mg(2+)</name>
        <dbReference type="ChEBI" id="CHEBI:18420"/>
    </cofactor>
</comment>
<evidence type="ECO:0000256" key="3">
    <source>
        <dbReference type="ARBA" id="ARBA00022527"/>
    </source>
</evidence>
<name>A0ABN9SNR3_9DINO</name>
<feature type="domain" description="Cyclic nucleotide-binding" evidence="16">
    <location>
        <begin position="185"/>
        <end position="288"/>
    </location>
</feature>
<evidence type="ECO:0000256" key="14">
    <source>
        <dbReference type="SAM" id="MobiDB-lite"/>
    </source>
</evidence>
<protein>
    <recommendedName>
        <fullName evidence="12">cGMP-dependent protein kinase</fullName>
    </recommendedName>
</protein>
<dbReference type="InterPro" id="IPR017441">
    <property type="entry name" value="Protein_kinase_ATP_BS"/>
</dbReference>
<evidence type="ECO:0000259" key="16">
    <source>
        <dbReference type="PROSITE" id="PS50042"/>
    </source>
</evidence>
<dbReference type="InterPro" id="IPR018488">
    <property type="entry name" value="cNMP-bd_CS"/>
</dbReference>
<keyword evidence="2" id="KW-0963">Cytoplasm</keyword>
<evidence type="ECO:0000256" key="1">
    <source>
        <dbReference type="ARBA" id="ARBA00001946"/>
    </source>
</evidence>
<evidence type="ECO:0000313" key="18">
    <source>
        <dbReference type="Proteomes" id="UP001189429"/>
    </source>
</evidence>
<keyword evidence="11" id="KW-0142">cGMP-binding</keyword>
<keyword evidence="8" id="KW-0418">Kinase</keyword>
<dbReference type="Gene3D" id="3.30.200.20">
    <property type="entry name" value="Phosphorylase Kinase, domain 1"/>
    <property type="match status" value="1"/>
</dbReference>
<feature type="binding site" evidence="13">
    <location>
        <position position="619"/>
    </location>
    <ligand>
        <name>ATP</name>
        <dbReference type="ChEBI" id="CHEBI:30616"/>
    </ligand>
</feature>
<dbReference type="PROSITE" id="PS50011">
    <property type="entry name" value="PROTEIN_KINASE_DOM"/>
    <property type="match status" value="1"/>
</dbReference>
<evidence type="ECO:0000256" key="12">
    <source>
        <dbReference type="ARBA" id="ARBA00024113"/>
    </source>
</evidence>
<evidence type="ECO:0000256" key="10">
    <source>
        <dbReference type="ARBA" id="ARBA00022842"/>
    </source>
</evidence>
<accession>A0ABN9SNR3</accession>
<keyword evidence="18" id="KW-1185">Reference proteome</keyword>
<evidence type="ECO:0000256" key="9">
    <source>
        <dbReference type="ARBA" id="ARBA00022840"/>
    </source>
</evidence>
<dbReference type="Pfam" id="PF00027">
    <property type="entry name" value="cNMP_binding"/>
    <property type="match status" value="3"/>
</dbReference>
<evidence type="ECO:0000256" key="6">
    <source>
        <dbReference type="ARBA" id="ARBA00022723"/>
    </source>
</evidence>
<evidence type="ECO:0000256" key="13">
    <source>
        <dbReference type="PROSITE-ProRule" id="PRU10141"/>
    </source>
</evidence>
<dbReference type="SUPFAM" id="SSF51206">
    <property type="entry name" value="cAMP-binding domain-like"/>
    <property type="match status" value="3"/>
</dbReference>
<dbReference type="Gene3D" id="1.10.510.10">
    <property type="entry name" value="Transferase(Phosphotransferase) domain 1"/>
    <property type="match status" value="1"/>
</dbReference>
<dbReference type="SMART" id="SM00220">
    <property type="entry name" value="S_TKc"/>
    <property type="match status" value="1"/>
</dbReference>
<dbReference type="EMBL" id="CAUYUJ010012224">
    <property type="protein sequence ID" value="CAK0833468.1"/>
    <property type="molecule type" value="Genomic_DNA"/>
</dbReference>
<feature type="domain" description="Cyclic nucleotide-binding" evidence="16">
    <location>
        <begin position="67"/>
        <end position="182"/>
    </location>
</feature>
<dbReference type="InterPro" id="IPR011009">
    <property type="entry name" value="Kinase-like_dom_sf"/>
</dbReference>
<reference evidence="17" key="1">
    <citation type="submission" date="2023-10" db="EMBL/GenBank/DDBJ databases">
        <authorList>
            <person name="Chen Y."/>
            <person name="Shah S."/>
            <person name="Dougan E. K."/>
            <person name="Thang M."/>
            <person name="Chan C."/>
        </authorList>
    </citation>
    <scope>NUCLEOTIDE SEQUENCE [LARGE SCALE GENOMIC DNA]</scope>
</reference>
<dbReference type="Pfam" id="PF00069">
    <property type="entry name" value="Pkinase"/>
    <property type="match status" value="1"/>
</dbReference>
<dbReference type="Proteomes" id="UP001189429">
    <property type="component" value="Unassembled WGS sequence"/>
</dbReference>
<keyword evidence="7 13" id="KW-0547">Nucleotide-binding</keyword>
<sequence>MCQTAVENVEGDSSHDSPSGDGRRLFATETAAAASSSSAGTIGGNDVLQESLFSTEFLTASIKADAACRPLPSSDVKRMASRMQRFDFGLGDAVLRAGEAGTRFYVFASGSAHVLQDGAVCGRLTRGCTVGGGALAAKVLEPFDVVAREHTIAFGIEGAEFFNIISENAWRSRSENRGFVERVPIFQFLPTWVRERITSAAGHADVTPYSEVVEVGEVVLKEGQMDFPKIRILKSGKLSFRRSPDSSHTLKSFEAGDIVGAGTLLPWRKGLGAAATVVAECRSEILCIPGEDVKAAVIDETVHTEVFTRTFMMVGLNQLKTFSGLGRAHKIHLVRAMEVKDYAPHELIDTGLSVSSVRYAHVMLGSLRSLETDQEHDLGVGQVFLAPELFSEQSVSKCCAVDSCSCKERRVGPRGVLRAGSSGCKAATLSKGSLVAALSELGVSPVDSLDDTAELAEDMLLAHRIPIFRHLSNEQVQLVLKSFVPRCYARGSRVIEQGELGASLYVVASGVLEVQINGRIVRTLGKNGSFGDRGLLFEEPRSATVTVVSDFAVLWCLDKADFLNVLTEDLRSELVKRMDLQDADVVLSELTSIRLIGVGGFGRVSMVQHKKTGLRYALKQVRKMGPHGKLKAQLALRESELLAEMDHPFTLQLVRTLETTRSVYILTDLITGGDLYTAVLEIGRPLAHGEAQFYVGSVLLALEHLHDRDIRTAARGTRPDRFHVAPHRGLRLVYRDLKLENVMLDARGYVKLIDFGIAKRLDETGRTFTCVGTPHYMAPEITWQKQGYGTEVDIWALGVMLHILVCRRCPFGHNETDPVQIQQSVLKGELEFPDTYKDQCGRQLLRGLLRRRPEHRLGASIDGLDDVKQHAYFGMPSGTRLFDKIIRRELVPPVVPQGERYSGSEEPDHGLSIAEAVVRA</sequence>
<keyword evidence="4" id="KW-0140">cGMP</keyword>
<dbReference type="SUPFAM" id="SSF56112">
    <property type="entry name" value="Protein kinase-like (PK-like)"/>
    <property type="match status" value="1"/>
</dbReference>
<feature type="region of interest" description="Disordered" evidence="14">
    <location>
        <begin position="1"/>
        <end position="23"/>
    </location>
</feature>
<keyword evidence="5" id="KW-0808">Transferase</keyword>
<dbReference type="PROSITE" id="PS00107">
    <property type="entry name" value="PROTEIN_KINASE_ATP"/>
    <property type="match status" value="1"/>
</dbReference>
<dbReference type="InterPro" id="IPR000595">
    <property type="entry name" value="cNMP-bd_dom"/>
</dbReference>
<evidence type="ECO:0000313" key="17">
    <source>
        <dbReference type="EMBL" id="CAK0833468.1"/>
    </source>
</evidence>
<keyword evidence="9 13" id="KW-0067">ATP-binding</keyword>
<dbReference type="Gene3D" id="2.60.120.10">
    <property type="entry name" value="Jelly Rolls"/>
    <property type="match status" value="3"/>
</dbReference>
<dbReference type="InterPro" id="IPR018490">
    <property type="entry name" value="cNMP-bd_dom_sf"/>
</dbReference>
<dbReference type="PANTHER" id="PTHR24353:SF37">
    <property type="entry name" value="CAMP-DEPENDENT PROTEIN KINASE CATALYTIC SUBUNIT PRKX"/>
    <property type="match status" value="1"/>
</dbReference>
<feature type="domain" description="Protein kinase" evidence="15">
    <location>
        <begin position="590"/>
        <end position="873"/>
    </location>
</feature>
<evidence type="ECO:0000256" key="8">
    <source>
        <dbReference type="ARBA" id="ARBA00022777"/>
    </source>
</evidence>
<dbReference type="PROSITE" id="PS00108">
    <property type="entry name" value="PROTEIN_KINASE_ST"/>
    <property type="match status" value="1"/>
</dbReference>
<evidence type="ECO:0000256" key="4">
    <source>
        <dbReference type="ARBA" id="ARBA00022535"/>
    </source>
</evidence>
<proteinExistence type="predicted"/>
<evidence type="ECO:0000256" key="5">
    <source>
        <dbReference type="ARBA" id="ARBA00022679"/>
    </source>
</evidence>
<dbReference type="SMART" id="SM00100">
    <property type="entry name" value="cNMP"/>
    <property type="match status" value="3"/>
</dbReference>
<keyword evidence="6" id="KW-0479">Metal-binding</keyword>
<evidence type="ECO:0000256" key="11">
    <source>
        <dbReference type="ARBA" id="ARBA00022992"/>
    </source>
</evidence>